<protein>
    <submittedName>
        <fullName evidence="1">Uncharacterized protein</fullName>
    </submittedName>
</protein>
<gene>
    <name evidence="1" type="ORF">FAVT5_2792</name>
</gene>
<evidence type="ECO:0000313" key="2">
    <source>
        <dbReference type="Proteomes" id="UP000501793"/>
    </source>
</evidence>
<keyword evidence="2" id="KW-1185">Reference proteome</keyword>
<organism evidence="1 2">
    <name type="scientific">Kyrpidia spormannii</name>
    <dbReference type="NCBI Taxonomy" id="2055160"/>
    <lineage>
        <taxon>Bacteria</taxon>
        <taxon>Bacillati</taxon>
        <taxon>Bacillota</taxon>
        <taxon>Bacilli</taxon>
        <taxon>Bacillales</taxon>
        <taxon>Alicyclobacillaceae</taxon>
        <taxon>Kyrpidia</taxon>
    </lineage>
</organism>
<dbReference type="Proteomes" id="UP000501793">
    <property type="component" value="Chromosome"/>
</dbReference>
<evidence type="ECO:0000313" key="1">
    <source>
        <dbReference type="EMBL" id="CAB3394259.1"/>
    </source>
</evidence>
<proteinExistence type="predicted"/>
<reference evidence="1" key="1">
    <citation type="submission" date="2020-04" db="EMBL/GenBank/DDBJ databases">
        <authorList>
            <person name="Hogendoorn C."/>
        </authorList>
    </citation>
    <scope>NUCLEOTIDE SEQUENCE</scope>
    <source>
        <strain evidence="1">FAVT5</strain>
    </source>
</reference>
<name>A0ACA8ZC56_9BACL</name>
<dbReference type="EMBL" id="LR792684">
    <property type="protein sequence ID" value="CAB3394259.1"/>
    <property type="molecule type" value="Genomic_DNA"/>
</dbReference>
<sequence length="516" mass="54392">MGVTEGRSVPWYPQNNFQGEAAVLPGFDEKLHHAGAGTMDGVRGAGARAGASEGLGPRFRITRVYMITGLVFLGATWALLVAAAPAIAQGAWADSFPLAAIHLFVVGYALTTVHGALLQITPVAFQGRLYSIRLGYIEYVLMVLGAVAIPLGFLCRLWMITAIGGLFVLGAFALLLWNLGCTARTLKKRGEAFRSAWVFIFLLAVLILGVGMALGVPLLGRASLLLHMVAGVTGWFTTLILILSPRLIRVLVSSRHPGLERRGPELGLMAGTLLIAIGVSLVLAPGPGAGMGLWGVAGSLSVGIGWVLYLVAYGLLLFHLFQHLRYRRRRDLEWVIPWIAAGLAAGWPVTLAWGCGFGGGGVGAHGGAGVYGHDAACGFRLSRVGDCCIYGQNPAIPAVDEQVRPWARSGDSPGPEGAAGGSPGYDAAGSHRSGLVGFCWRCCFTCRGFLEWPGGVGLDRGGGRGIGVAGLRRGDVGGVPAMTARPRRICPRKLMCHKIVRFCSRFSRHPGGDPSV</sequence>
<accession>A0ACA8ZC56</accession>